<sequence>MLFASATPRHAVHPRHTRFLVPAVAGALGLSLLTVLPDAGPAGAVPARPAQVGPAPEVSPERSVPGYAAVDQRVAKTTADQSGYEIVVRVPTPEGGVALWGDWEGDGAWTPAAYLNGTWTFWAVAVGKAPAPARTVLLGGAGDVPVVGDWDGDGRSDIGVYRDGVLTQQVLRLDGSVARTTRLRYGRPGDVPVVGDWDGNRVDDIGVRRGDTFYLRAPAARLQPRPAPSPGASPSASPTTPPPPPPAVPGIPAGGVVLKFGSASDEPVVGDWNGDGRDSVGTVRGRTWLLRDDFLASAPTRRQIVPRLDGMVPLPWRTPAGETASSCPWAAAKRVQRRLDANAALVTPAVGLRQAMGDQDAAGKARSALLTAQRYLLGAGYMSQTVVRQPYADLFAPWQPNQIEYAVRIPAMRALTLAVGLSTSGYDEGLVGVPAERAQEYVSWLVRSISCEHAAFTPGGWGYGWQTAHWAMLAGLAAWLTWDELPPQAREYTATMIVAEADQLLTVGVPYWKDRGGAELSPGDTKAEENSWNGALLGLAAAMMPSHPHARLWQRKAVDYQASSFATQWDAQSSRRVNGVRIGQRLSGWNADPNGTVVNQGLVSPDYISTVQQNWWNAAFARLADNEAPEAAYVNADLVWNAFTKELYTRTDPDGTVTTSTIYRPDGQVFFPQGSRWGTIRRAQFASLDAFRLLTTQDPAAREEAWDLLSMHLDGQLALQARNPDGRTFQPGEDNYPGREEYAASMLAMAWLGVYLDGWLPIDSRDTGPYAVLPPMTKAQLSRQSLGQAARIEPVAPVGPVAPSLPRVSP</sequence>
<comment type="caution">
    <text evidence="2">The sequence shown here is derived from an EMBL/GenBank/DDBJ whole genome shotgun (WGS) entry which is preliminary data.</text>
</comment>
<gene>
    <name evidence="2" type="ORF">G9H71_11160</name>
</gene>
<proteinExistence type="predicted"/>
<dbReference type="SUPFAM" id="SSF69318">
    <property type="entry name" value="Integrin alpha N-terminal domain"/>
    <property type="match status" value="1"/>
</dbReference>
<evidence type="ECO:0000256" key="1">
    <source>
        <dbReference type="SAM" id="MobiDB-lite"/>
    </source>
</evidence>
<feature type="compositionally biased region" description="Pro residues" evidence="1">
    <location>
        <begin position="239"/>
        <end position="249"/>
    </location>
</feature>
<keyword evidence="3" id="KW-1185">Reference proteome</keyword>
<dbReference type="RefSeq" id="WP_166281742.1">
    <property type="nucleotide sequence ID" value="NZ_JAANNP010000005.1"/>
</dbReference>
<accession>A0ABX0GTW9</accession>
<protein>
    <submittedName>
        <fullName evidence="2">VCBS repeat-containing protein</fullName>
    </submittedName>
</protein>
<feature type="region of interest" description="Disordered" evidence="1">
    <location>
        <begin position="217"/>
        <end position="253"/>
    </location>
</feature>
<reference evidence="2 3" key="1">
    <citation type="submission" date="2020-03" db="EMBL/GenBank/DDBJ databases">
        <title>Two novel Motilibacter sp.</title>
        <authorList>
            <person name="Liu S."/>
        </authorList>
    </citation>
    <scope>NUCLEOTIDE SEQUENCE [LARGE SCALE GENOMIC DNA]</scope>
    <source>
        <strain evidence="2 3">E257</strain>
    </source>
</reference>
<evidence type="ECO:0000313" key="2">
    <source>
        <dbReference type="EMBL" id="NHC14336.1"/>
    </source>
</evidence>
<dbReference type="EMBL" id="JAANNP010000005">
    <property type="protein sequence ID" value="NHC14336.1"/>
    <property type="molecule type" value="Genomic_DNA"/>
</dbReference>
<evidence type="ECO:0000313" key="3">
    <source>
        <dbReference type="Proteomes" id="UP000800981"/>
    </source>
</evidence>
<name>A0ABX0GTW9_9ACTN</name>
<dbReference type="InterPro" id="IPR028994">
    <property type="entry name" value="Integrin_alpha_N"/>
</dbReference>
<organism evidence="2 3">
    <name type="scientific">Motilibacter deserti</name>
    <dbReference type="NCBI Taxonomy" id="2714956"/>
    <lineage>
        <taxon>Bacteria</taxon>
        <taxon>Bacillati</taxon>
        <taxon>Actinomycetota</taxon>
        <taxon>Actinomycetes</taxon>
        <taxon>Motilibacterales</taxon>
        <taxon>Motilibacteraceae</taxon>
        <taxon>Motilibacter</taxon>
    </lineage>
</organism>
<dbReference type="Proteomes" id="UP000800981">
    <property type="component" value="Unassembled WGS sequence"/>
</dbReference>